<proteinExistence type="predicted"/>
<gene>
    <name evidence="1" type="ORF">LARSCL_LOCUS15213</name>
</gene>
<accession>A0AAV2AZ97</accession>
<dbReference type="EMBL" id="CAXIEN010000228">
    <property type="protein sequence ID" value="CAL1288213.1"/>
    <property type="molecule type" value="Genomic_DNA"/>
</dbReference>
<organism evidence="1 2">
    <name type="scientific">Larinioides sclopetarius</name>
    <dbReference type="NCBI Taxonomy" id="280406"/>
    <lineage>
        <taxon>Eukaryota</taxon>
        <taxon>Metazoa</taxon>
        <taxon>Ecdysozoa</taxon>
        <taxon>Arthropoda</taxon>
        <taxon>Chelicerata</taxon>
        <taxon>Arachnida</taxon>
        <taxon>Araneae</taxon>
        <taxon>Araneomorphae</taxon>
        <taxon>Entelegynae</taxon>
        <taxon>Araneoidea</taxon>
        <taxon>Araneidae</taxon>
        <taxon>Larinioides</taxon>
    </lineage>
</organism>
<name>A0AAV2AZ97_9ARAC</name>
<dbReference type="Proteomes" id="UP001497382">
    <property type="component" value="Unassembled WGS sequence"/>
</dbReference>
<dbReference type="AlphaFoldDB" id="A0AAV2AZ97"/>
<keyword evidence="2" id="KW-1185">Reference proteome</keyword>
<protein>
    <submittedName>
        <fullName evidence="1">Uncharacterized protein</fullName>
    </submittedName>
</protein>
<reference evidence="1 2" key="1">
    <citation type="submission" date="2024-04" db="EMBL/GenBank/DDBJ databases">
        <authorList>
            <person name="Rising A."/>
            <person name="Reimegard J."/>
            <person name="Sonavane S."/>
            <person name="Akerstrom W."/>
            <person name="Nylinder S."/>
            <person name="Hedman E."/>
            <person name="Kallberg Y."/>
        </authorList>
    </citation>
    <scope>NUCLEOTIDE SEQUENCE [LARGE SCALE GENOMIC DNA]</scope>
</reference>
<evidence type="ECO:0000313" key="2">
    <source>
        <dbReference type="Proteomes" id="UP001497382"/>
    </source>
</evidence>
<sequence length="158" mass="18146">MWKSRSERAKYSSIQAGMLVKVLSKSTIPVFMNHKEPWTVEKKHIHVAFRVEGFLVPEDAIELPSTPIEGPDLEKESTDFAVYVTINNTEKVPVRCRLFHIKPGLETAKLSDELYLDKCEPILPEQKELLESMPKPEFLDNVSASVSLVEKYRIKYLN</sequence>
<comment type="caution">
    <text evidence="1">The sequence shown here is derived from an EMBL/GenBank/DDBJ whole genome shotgun (WGS) entry which is preliminary data.</text>
</comment>
<evidence type="ECO:0000313" key="1">
    <source>
        <dbReference type="EMBL" id="CAL1288213.1"/>
    </source>
</evidence>